<keyword evidence="4 10" id="KW-1133">Transmembrane helix</keyword>
<dbReference type="RefSeq" id="WP_344777131.1">
    <property type="nucleotide sequence ID" value="NZ_BAABAH010000012.1"/>
</dbReference>
<feature type="binding site" evidence="10">
    <location>
        <position position="69"/>
    </location>
    <ligand>
        <name>Na(+)</name>
        <dbReference type="ChEBI" id="CHEBI:29101"/>
        <note>structural</note>
    </ligand>
</feature>
<comment type="catalytic activity">
    <reaction evidence="8">
        <text>fluoride(in) = fluoride(out)</text>
        <dbReference type="Rhea" id="RHEA:76159"/>
        <dbReference type="ChEBI" id="CHEBI:17051"/>
    </reaction>
    <physiologicalReaction direction="left-to-right" evidence="8">
        <dbReference type="Rhea" id="RHEA:76160"/>
    </physiologicalReaction>
</comment>
<sequence>MITPLLVALGGAMGAALRFTLGKLLDGTFHVGTLTANTLACLVIGLAGGAALSGAAWALVATGFCGGLSTYSSFAVQARDRGARIGSAYVVLTLALGLGAAALGFRVAA</sequence>
<keyword evidence="2 10" id="KW-1003">Cell membrane</keyword>
<evidence type="ECO:0000313" key="12">
    <source>
        <dbReference type="Proteomes" id="UP001501821"/>
    </source>
</evidence>
<name>A0ABP7IV46_9ACTN</name>
<organism evidence="11 12">
    <name type="scientific">Nocardioides panacisoli</name>
    <dbReference type="NCBI Taxonomy" id="627624"/>
    <lineage>
        <taxon>Bacteria</taxon>
        <taxon>Bacillati</taxon>
        <taxon>Actinomycetota</taxon>
        <taxon>Actinomycetes</taxon>
        <taxon>Propionibacteriales</taxon>
        <taxon>Nocardioidaceae</taxon>
        <taxon>Nocardioides</taxon>
    </lineage>
</organism>
<feature type="transmembrane region" description="Helical" evidence="10">
    <location>
        <begin position="89"/>
        <end position="108"/>
    </location>
</feature>
<reference evidence="12" key="1">
    <citation type="journal article" date="2019" name="Int. J. Syst. Evol. Microbiol.">
        <title>The Global Catalogue of Microorganisms (GCM) 10K type strain sequencing project: providing services to taxonomists for standard genome sequencing and annotation.</title>
        <authorList>
            <consortium name="The Broad Institute Genomics Platform"/>
            <consortium name="The Broad Institute Genome Sequencing Center for Infectious Disease"/>
            <person name="Wu L."/>
            <person name="Ma J."/>
        </authorList>
    </citation>
    <scope>NUCLEOTIDE SEQUENCE [LARGE SCALE GENOMIC DNA]</scope>
    <source>
        <strain evidence="12">JCM 16953</strain>
    </source>
</reference>
<dbReference type="Proteomes" id="UP001501821">
    <property type="component" value="Unassembled WGS sequence"/>
</dbReference>
<keyword evidence="3 10" id="KW-0812">Transmembrane</keyword>
<evidence type="ECO:0000256" key="5">
    <source>
        <dbReference type="ARBA" id="ARBA00023136"/>
    </source>
</evidence>
<evidence type="ECO:0000313" key="11">
    <source>
        <dbReference type="EMBL" id="GAA3827754.1"/>
    </source>
</evidence>
<evidence type="ECO:0000256" key="1">
    <source>
        <dbReference type="ARBA" id="ARBA00004651"/>
    </source>
</evidence>
<comment type="caution">
    <text evidence="11">The sequence shown here is derived from an EMBL/GenBank/DDBJ whole genome shotgun (WGS) entry which is preliminary data.</text>
</comment>
<dbReference type="InterPro" id="IPR003691">
    <property type="entry name" value="FluC"/>
</dbReference>
<gene>
    <name evidence="10" type="primary">fluC</name>
    <name evidence="10" type="synonym">crcB</name>
    <name evidence="11" type="ORF">GCM10022242_31400</name>
</gene>
<evidence type="ECO:0000256" key="8">
    <source>
        <dbReference type="ARBA" id="ARBA00035585"/>
    </source>
</evidence>
<evidence type="ECO:0000256" key="9">
    <source>
        <dbReference type="ARBA" id="ARBA00049940"/>
    </source>
</evidence>
<keyword evidence="5 10" id="KW-0472">Membrane</keyword>
<dbReference type="EMBL" id="BAABAH010000012">
    <property type="protein sequence ID" value="GAA3827754.1"/>
    <property type="molecule type" value="Genomic_DNA"/>
</dbReference>
<evidence type="ECO:0000256" key="6">
    <source>
        <dbReference type="ARBA" id="ARBA00023303"/>
    </source>
</evidence>
<dbReference type="PANTHER" id="PTHR28259">
    <property type="entry name" value="FLUORIDE EXPORT PROTEIN 1-RELATED"/>
    <property type="match status" value="1"/>
</dbReference>
<comment type="similarity">
    <text evidence="7 10">Belongs to the fluoride channel Fluc/FEX (TC 1.A.43) family.</text>
</comment>
<dbReference type="HAMAP" id="MF_00454">
    <property type="entry name" value="FluC"/>
    <property type="match status" value="1"/>
</dbReference>
<keyword evidence="10" id="KW-0813">Transport</keyword>
<evidence type="ECO:0000256" key="3">
    <source>
        <dbReference type="ARBA" id="ARBA00022692"/>
    </source>
</evidence>
<feature type="transmembrane region" description="Helical" evidence="10">
    <location>
        <begin position="42"/>
        <end position="68"/>
    </location>
</feature>
<protein>
    <recommendedName>
        <fullName evidence="10">Fluoride-specific ion channel FluC</fullName>
    </recommendedName>
</protein>
<comment type="caution">
    <text evidence="10">Lacks conserved residue(s) required for the propagation of feature annotation.</text>
</comment>
<keyword evidence="10" id="KW-0479">Metal-binding</keyword>
<dbReference type="Pfam" id="PF02537">
    <property type="entry name" value="CRCB"/>
    <property type="match status" value="1"/>
</dbReference>
<evidence type="ECO:0000256" key="2">
    <source>
        <dbReference type="ARBA" id="ARBA00022475"/>
    </source>
</evidence>
<feature type="binding site" evidence="10">
    <location>
        <position position="66"/>
    </location>
    <ligand>
        <name>Na(+)</name>
        <dbReference type="ChEBI" id="CHEBI:29101"/>
        <note>structural</note>
    </ligand>
</feature>
<keyword evidence="10" id="KW-0915">Sodium</keyword>
<keyword evidence="12" id="KW-1185">Reference proteome</keyword>
<evidence type="ECO:0000256" key="7">
    <source>
        <dbReference type="ARBA" id="ARBA00035120"/>
    </source>
</evidence>
<comment type="activity regulation">
    <text evidence="10">Na(+) is not transported, but it plays an essential structural role and its presence is essential for fluoride channel function.</text>
</comment>
<keyword evidence="6 10" id="KW-0407">Ion channel</keyword>
<proteinExistence type="inferred from homology"/>
<comment type="function">
    <text evidence="9 10">Fluoride-specific ion channel. Important for reducing fluoride concentration in the cell, thus reducing its toxicity.</text>
</comment>
<dbReference type="PANTHER" id="PTHR28259:SF1">
    <property type="entry name" value="FLUORIDE EXPORT PROTEIN 1-RELATED"/>
    <property type="match status" value="1"/>
</dbReference>
<evidence type="ECO:0000256" key="10">
    <source>
        <dbReference type="HAMAP-Rule" id="MF_00454"/>
    </source>
</evidence>
<keyword evidence="10" id="KW-0406">Ion transport</keyword>
<comment type="subcellular location">
    <subcellularLocation>
        <location evidence="1 10">Cell membrane</location>
        <topology evidence="1 10">Multi-pass membrane protein</topology>
    </subcellularLocation>
</comment>
<evidence type="ECO:0000256" key="4">
    <source>
        <dbReference type="ARBA" id="ARBA00022989"/>
    </source>
</evidence>
<accession>A0ABP7IV46</accession>